<dbReference type="EMBL" id="UINC01047965">
    <property type="protein sequence ID" value="SVB57905.1"/>
    <property type="molecule type" value="Genomic_DNA"/>
</dbReference>
<gene>
    <name evidence="1" type="ORF">METZ01_LOCUS210759</name>
</gene>
<feature type="non-terminal residue" evidence="1">
    <location>
        <position position="98"/>
    </location>
</feature>
<reference evidence="1" key="1">
    <citation type="submission" date="2018-05" db="EMBL/GenBank/DDBJ databases">
        <authorList>
            <person name="Lanie J.A."/>
            <person name="Ng W.-L."/>
            <person name="Kazmierczak K.M."/>
            <person name="Andrzejewski T.M."/>
            <person name="Davidsen T.M."/>
            <person name="Wayne K.J."/>
            <person name="Tettelin H."/>
            <person name="Glass J.I."/>
            <person name="Rusch D."/>
            <person name="Podicherti R."/>
            <person name="Tsui H.-C.T."/>
            <person name="Winkler M.E."/>
        </authorList>
    </citation>
    <scope>NUCLEOTIDE SEQUENCE</scope>
</reference>
<evidence type="ECO:0000313" key="1">
    <source>
        <dbReference type="EMBL" id="SVB57905.1"/>
    </source>
</evidence>
<protein>
    <submittedName>
        <fullName evidence="1">Uncharacterized protein</fullName>
    </submittedName>
</protein>
<accession>A0A382F5D0</accession>
<organism evidence="1">
    <name type="scientific">marine metagenome</name>
    <dbReference type="NCBI Taxonomy" id="408172"/>
    <lineage>
        <taxon>unclassified sequences</taxon>
        <taxon>metagenomes</taxon>
        <taxon>ecological metagenomes</taxon>
    </lineage>
</organism>
<sequence>MKLNNKNKWQCALELDIERNIVDGDPSNLREAIQNGADLRIHTRFQHNEHIDTTSNNDELILEAAEFRTTYLIDNKWVAGIMTLRQPTSPPFAEFNQR</sequence>
<name>A0A382F5D0_9ZZZZ</name>
<proteinExistence type="predicted"/>
<dbReference type="AlphaFoldDB" id="A0A382F5D0"/>